<feature type="compositionally biased region" description="Basic and acidic residues" evidence="5">
    <location>
        <begin position="357"/>
        <end position="366"/>
    </location>
</feature>
<evidence type="ECO:0000256" key="4">
    <source>
        <dbReference type="ARBA" id="ARBA00023242"/>
    </source>
</evidence>
<feature type="region of interest" description="Disordered" evidence="5">
    <location>
        <begin position="1"/>
        <end position="30"/>
    </location>
</feature>
<feature type="compositionally biased region" description="Polar residues" evidence="5">
    <location>
        <begin position="339"/>
        <end position="355"/>
    </location>
</feature>
<feature type="domain" description="Zn(2)-C6 fungal-type" evidence="6">
    <location>
        <begin position="42"/>
        <end position="76"/>
    </location>
</feature>
<dbReference type="GO" id="GO:0008270">
    <property type="term" value="F:zinc ion binding"/>
    <property type="evidence" value="ECO:0007669"/>
    <property type="project" value="InterPro"/>
</dbReference>
<dbReference type="AlphaFoldDB" id="A0AAN6E3X2"/>
<dbReference type="PANTHER" id="PTHR31668">
    <property type="entry name" value="GLUCOSE TRANSPORT TRANSCRIPTION REGULATOR RGT1-RELATED-RELATED"/>
    <property type="match status" value="1"/>
</dbReference>
<evidence type="ECO:0000313" key="7">
    <source>
        <dbReference type="EMBL" id="KAI1617461.1"/>
    </source>
</evidence>
<feature type="region of interest" description="Disordered" evidence="5">
    <location>
        <begin position="338"/>
        <end position="382"/>
    </location>
</feature>
<keyword evidence="2" id="KW-0238">DNA-binding</keyword>
<keyword evidence="4" id="KW-0539">Nucleus</keyword>
<accession>A0AAN6E3X2</accession>
<name>A0AAN6E3X2_9EURO</name>
<feature type="compositionally biased region" description="Low complexity" evidence="5">
    <location>
        <begin position="109"/>
        <end position="119"/>
    </location>
</feature>
<evidence type="ECO:0000256" key="1">
    <source>
        <dbReference type="ARBA" id="ARBA00023015"/>
    </source>
</evidence>
<dbReference type="GO" id="GO:0000981">
    <property type="term" value="F:DNA-binding transcription factor activity, RNA polymerase II-specific"/>
    <property type="evidence" value="ECO:0007669"/>
    <property type="project" value="InterPro"/>
</dbReference>
<dbReference type="EMBL" id="MU404350">
    <property type="protein sequence ID" value="KAI1617461.1"/>
    <property type="molecule type" value="Genomic_DNA"/>
</dbReference>
<dbReference type="SMART" id="SM00066">
    <property type="entry name" value="GAL4"/>
    <property type="match status" value="1"/>
</dbReference>
<evidence type="ECO:0000313" key="8">
    <source>
        <dbReference type="Proteomes" id="UP001203852"/>
    </source>
</evidence>
<keyword evidence="3" id="KW-0804">Transcription</keyword>
<dbReference type="PROSITE" id="PS00463">
    <property type="entry name" value="ZN2_CY6_FUNGAL_1"/>
    <property type="match status" value="1"/>
</dbReference>
<keyword evidence="8" id="KW-1185">Reference proteome</keyword>
<comment type="caution">
    <text evidence="7">The sequence shown here is derived from an EMBL/GenBank/DDBJ whole genome shotgun (WGS) entry which is preliminary data.</text>
</comment>
<dbReference type="InterPro" id="IPR001138">
    <property type="entry name" value="Zn2Cys6_DnaBD"/>
</dbReference>
<dbReference type="SUPFAM" id="SSF57701">
    <property type="entry name" value="Zn2/Cys6 DNA-binding domain"/>
    <property type="match status" value="1"/>
</dbReference>
<protein>
    <recommendedName>
        <fullName evidence="6">Zn(2)-C6 fungal-type domain-containing protein</fullName>
    </recommendedName>
</protein>
<reference evidence="7" key="1">
    <citation type="journal article" date="2022" name="bioRxiv">
        <title>Deciphering the potential niche of two novel black yeast fungi from a biological soil crust based on their genomes, phenotypes, and melanin regulation.</title>
        <authorList>
            <consortium name="DOE Joint Genome Institute"/>
            <person name="Carr E.C."/>
            <person name="Barton Q."/>
            <person name="Grambo S."/>
            <person name="Sullivan M."/>
            <person name="Renfro C.M."/>
            <person name="Kuo A."/>
            <person name="Pangilinan J."/>
            <person name="Lipzen A."/>
            <person name="Keymanesh K."/>
            <person name="Savage E."/>
            <person name="Barry K."/>
            <person name="Grigoriev I.V."/>
            <person name="Riekhof W.R."/>
            <person name="Harris S.S."/>
        </authorList>
    </citation>
    <scope>NUCLEOTIDE SEQUENCE</scope>
    <source>
        <strain evidence="7">JF 03-4F</strain>
    </source>
</reference>
<dbReference type="Gene3D" id="4.10.240.10">
    <property type="entry name" value="Zn(2)-C6 fungal-type DNA-binding domain"/>
    <property type="match status" value="1"/>
</dbReference>
<evidence type="ECO:0000256" key="3">
    <source>
        <dbReference type="ARBA" id="ARBA00023163"/>
    </source>
</evidence>
<keyword evidence="1" id="KW-0805">Transcription regulation</keyword>
<dbReference type="CDD" id="cd00067">
    <property type="entry name" value="GAL4"/>
    <property type="match status" value="1"/>
</dbReference>
<gene>
    <name evidence="7" type="ORF">EDD36DRAFT_413183</name>
</gene>
<evidence type="ECO:0000256" key="5">
    <source>
        <dbReference type="SAM" id="MobiDB-lite"/>
    </source>
</evidence>
<dbReference type="InterPro" id="IPR050797">
    <property type="entry name" value="Carb_Metab_Trans_Reg"/>
</dbReference>
<organism evidence="7 8">
    <name type="scientific">Exophiala viscosa</name>
    <dbReference type="NCBI Taxonomy" id="2486360"/>
    <lineage>
        <taxon>Eukaryota</taxon>
        <taxon>Fungi</taxon>
        <taxon>Dikarya</taxon>
        <taxon>Ascomycota</taxon>
        <taxon>Pezizomycotina</taxon>
        <taxon>Eurotiomycetes</taxon>
        <taxon>Chaetothyriomycetidae</taxon>
        <taxon>Chaetothyriales</taxon>
        <taxon>Herpotrichiellaceae</taxon>
        <taxon>Exophiala</taxon>
    </lineage>
</organism>
<proteinExistence type="predicted"/>
<feature type="region of interest" description="Disordered" evidence="5">
    <location>
        <begin position="79"/>
        <end position="128"/>
    </location>
</feature>
<evidence type="ECO:0000256" key="2">
    <source>
        <dbReference type="ARBA" id="ARBA00023125"/>
    </source>
</evidence>
<evidence type="ECO:0000259" key="6">
    <source>
        <dbReference type="PROSITE" id="PS50048"/>
    </source>
</evidence>
<dbReference type="GO" id="GO:0003677">
    <property type="term" value="F:DNA binding"/>
    <property type="evidence" value="ECO:0007669"/>
    <property type="project" value="UniProtKB-KW"/>
</dbReference>
<sequence>MPGLVIRATSSPNVHDMSGEDSPMSPADKKRNKLGYHRTAVACGHCRRRKIRCIPAFEDPAGRCQNCIRLKKDCQFFPVDQQNPTPGKRTRSGTKSEGVFSEGDVSVASSSPGGILRSSSFERIEGDGPLDTPPLATDSGYHGFHPATRSVSSTGFEYPNSYDRHQQQHGQVIVPSPYLSQSPRPYAAESMNPGYYQPYANTVAGSYSSAYTSGSTPSNMTTISQESTYNYPTAPLGGGYSWGGPPTRSMSGSETEQLHHGFPAAFRTHTYPSFERETAGNLHQMSPAEHGGMPVGIDSPHDSVPPNYREPTSYQPLQMDVRQEWSGGVPGQVTHLPGSGTTAYPQGWYSHQSELMSARDEDEHSHVFASQSHTPRGGQKPP</sequence>
<dbReference type="Pfam" id="PF00172">
    <property type="entry name" value="Zn_clus"/>
    <property type="match status" value="1"/>
</dbReference>
<dbReference type="Proteomes" id="UP001203852">
    <property type="component" value="Unassembled WGS sequence"/>
</dbReference>
<dbReference type="InterPro" id="IPR036864">
    <property type="entry name" value="Zn2-C6_fun-type_DNA-bd_sf"/>
</dbReference>
<dbReference type="PROSITE" id="PS50048">
    <property type="entry name" value="ZN2_CY6_FUNGAL_2"/>
    <property type="match status" value="1"/>
</dbReference>